<comment type="caution">
    <text evidence="7">The sequence shown here is derived from an EMBL/GenBank/DDBJ whole genome shotgun (WGS) entry which is preliminary data.</text>
</comment>
<dbReference type="GO" id="GO:0006397">
    <property type="term" value="P:mRNA processing"/>
    <property type="evidence" value="ECO:0007669"/>
    <property type="project" value="UniProtKB-KW"/>
</dbReference>
<dbReference type="GO" id="GO:0003723">
    <property type="term" value="F:RNA binding"/>
    <property type="evidence" value="ECO:0007669"/>
    <property type="project" value="UniProtKB-UniRule"/>
</dbReference>
<feature type="domain" description="RRM" evidence="6">
    <location>
        <begin position="61"/>
        <end position="141"/>
    </location>
</feature>
<evidence type="ECO:0000259" key="6">
    <source>
        <dbReference type="PROSITE" id="PS50102"/>
    </source>
</evidence>
<dbReference type="SUPFAM" id="SSF54928">
    <property type="entry name" value="RNA-binding domain, RBD"/>
    <property type="match status" value="1"/>
</dbReference>
<evidence type="ECO:0000313" key="7">
    <source>
        <dbReference type="EMBL" id="KAE8725932.1"/>
    </source>
</evidence>
<reference evidence="7" key="1">
    <citation type="submission" date="2019-09" db="EMBL/GenBank/DDBJ databases">
        <title>Draft genome information of white flower Hibiscus syriacus.</title>
        <authorList>
            <person name="Kim Y.-M."/>
        </authorList>
    </citation>
    <scope>NUCLEOTIDE SEQUENCE [LARGE SCALE GENOMIC DNA]</scope>
    <source>
        <strain evidence="7">YM2019G1</strain>
    </source>
</reference>
<evidence type="ECO:0000256" key="3">
    <source>
        <dbReference type="ARBA" id="ARBA00023187"/>
    </source>
</evidence>
<dbReference type="InterPro" id="IPR035979">
    <property type="entry name" value="RBD_domain_sf"/>
</dbReference>
<proteinExistence type="predicted"/>
<evidence type="ECO:0000256" key="1">
    <source>
        <dbReference type="ARBA" id="ARBA00022664"/>
    </source>
</evidence>
<organism evidence="7 8">
    <name type="scientific">Hibiscus syriacus</name>
    <name type="common">Rose of Sharon</name>
    <dbReference type="NCBI Taxonomy" id="106335"/>
    <lineage>
        <taxon>Eukaryota</taxon>
        <taxon>Viridiplantae</taxon>
        <taxon>Streptophyta</taxon>
        <taxon>Embryophyta</taxon>
        <taxon>Tracheophyta</taxon>
        <taxon>Spermatophyta</taxon>
        <taxon>Magnoliopsida</taxon>
        <taxon>eudicotyledons</taxon>
        <taxon>Gunneridae</taxon>
        <taxon>Pentapetalae</taxon>
        <taxon>rosids</taxon>
        <taxon>malvids</taxon>
        <taxon>Malvales</taxon>
        <taxon>Malvaceae</taxon>
        <taxon>Malvoideae</taxon>
        <taxon>Hibiscus</taxon>
    </lineage>
</organism>
<dbReference type="PANTHER" id="PTHR23139">
    <property type="entry name" value="RNA-BINDING PROTEIN"/>
    <property type="match status" value="1"/>
</dbReference>
<accession>A0A6A3CF90</accession>
<gene>
    <name evidence="7" type="ORF">F3Y22_tig00008013pilonHSYRG00247</name>
</gene>
<keyword evidence="3" id="KW-0508">mRNA splicing</keyword>
<evidence type="ECO:0000256" key="2">
    <source>
        <dbReference type="ARBA" id="ARBA00022884"/>
    </source>
</evidence>
<name>A0A6A3CF90_HIBSY</name>
<sequence length="217" mass="23095">MVSGSASSNLQVSRQMVSLNMHATVNPVPSVSVTGKPLAVASTSSLSFDSVHLTEYTRPMRRLYVENVPASASEKAMMESFNNFLLSSGINHISRTKPCISCIIHKGKGRALVEFLTLEDASAALSFDGSFQTVAIFMQTGEMEKLGATMTTINDIVEDSHHKNVVDDEISVETKTTEEVAGGNSGGTADSHQEEGDGSLLEAIDGSADSAKTEVDY</sequence>
<dbReference type="InterPro" id="IPR012677">
    <property type="entry name" value="Nucleotide-bd_a/b_plait_sf"/>
</dbReference>
<evidence type="ECO:0000256" key="4">
    <source>
        <dbReference type="PROSITE-ProRule" id="PRU00176"/>
    </source>
</evidence>
<dbReference type="EMBL" id="VEPZ02000399">
    <property type="protein sequence ID" value="KAE8725932.1"/>
    <property type="molecule type" value="Genomic_DNA"/>
</dbReference>
<keyword evidence="2 4" id="KW-0694">RNA-binding</keyword>
<dbReference type="PROSITE" id="PS50102">
    <property type="entry name" value="RRM"/>
    <property type="match status" value="1"/>
</dbReference>
<dbReference type="AlphaFoldDB" id="A0A6A3CF90"/>
<keyword evidence="8" id="KW-1185">Reference proteome</keyword>
<dbReference type="GO" id="GO:0008380">
    <property type="term" value="P:RNA splicing"/>
    <property type="evidence" value="ECO:0007669"/>
    <property type="project" value="UniProtKB-KW"/>
</dbReference>
<dbReference type="Gene3D" id="3.30.70.330">
    <property type="match status" value="1"/>
</dbReference>
<keyword evidence="1" id="KW-0507">mRNA processing</keyword>
<dbReference type="InterPro" id="IPR000504">
    <property type="entry name" value="RRM_dom"/>
</dbReference>
<evidence type="ECO:0000313" key="8">
    <source>
        <dbReference type="Proteomes" id="UP000436088"/>
    </source>
</evidence>
<protein>
    <recommendedName>
        <fullName evidence="6">RRM domain-containing protein</fullName>
    </recommendedName>
</protein>
<feature type="region of interest" description="Disordered" evidence="5">
    <location>
        <begin position="174"/>
        <end position="217"/>
    </location>
</feature>
<dbReference type="Proteomes" id="UP000436088">
    <property type="component" value="Unassembled WGS sequence"/>
</dbReference>
<evidence type="ECO:0000256" key="5">
    <source>
        <dbReference type="SAM" id="MobiDB-lite"/>
    </source>
</evidence>